<dbReference type="PANTHER" id="PTHR44943:SF8">
    <property type="entry name" value="TPR REPEAT-CONTAINING PROTEIN MJ0263"/>
    <property type="match status" value="1"/>
</dbReference>
<dbReference type="InterPro" id="IPR036526">
    <property type="entry name" value="C-N_Hydrolase_sf"/>
</dbReference>
<dbReference type="AlphaFoldDB" id="A0A0E3RF66"/>
<evidence type="ECO:0000256" key="1">
    <source>
        <dbReference type="ARBA" id="ARBA00022737"/>
    </source>
</evidence>
<dbReference type="GeneID" id="24839277"/>
<dbReference type="PROSITE" id="PS50005">
    <property type="entry name" value="TPR"/>
    <property type="match status" value="2"/>
</dbReference>
<feature type="domain" description="CN hydrolase" evidence="4">
    <location>
        <begin position="173"/>
        <end position="409"/>
    </location>
</feature>
<feature type="repeat" description="TPR" evidence="3">
    <location>
        <begin position="20"/>
        <end position="53"/>
    </location>
</feature>
<proteinExistence type="predicted"/>
<gene>
    <name evidence="5" type="ORF">MSMAS_1601</name>
</gene>
<evidence type="ECO:0000256" key="2">
    <source>
        <dbReference type="ARBA" id="ARBA00022803"/>
    </source>
</evidence>
<feature type="repeat" description="TPR" evidence="3">
    <location>
        <begin position="54"/>
        <end position="87"/>
    </location>
</feature>
<evidence type="ECO:0000313" key="5">
    <source>
        <dbReference type="EMBL" id="AKB64797.1"/>
    </source>
</evidence>
<evidence type="ECO:0000259" key="4">
    <source>
        <dbReference type="PROSITE" id="PS50263"/>
    </source>
</evidence>
<dbReference type="InterPro" id="IPR003010">
    <property type="entry name" value="C-N_Hydrolase"/>
</dbReference>
<dbReference type="Proteomes" id="UP000033097">
    <property type="component" value="Chromosome"/>
</dbReference>
<dbReference type="Pfam" id="PF13181">
    <property type="entry name" value="TPR_8"/>
    <property type="match status" value="2"/>
</dbReference>
<sequence length="441" mass="50109">MDSENNNSLRDKDTALNEKLYELRDNGIYLNSLRQYDEAIECFDQALKIKSEDSYTLILKGISLSFLNRHDEAIKCFDQALNIKSNDNYSLICKGISLSFLGRYDEAIKCNSQAFNIEIQSDNSDENLNSNEETSCHQYISFNQDNSTKSSEFFFKPVDITSVTLSENKRTVVKVAAIQLDFKLSTKSFPFQIINKTELKAKVLKALEQASKRNVDIVCLPELCVCEEWLPLIQAVSKDMVVIAGSYYDAKRHNVCRLVIDSKVIDYSQMKINPSSLEKGTSYKSLMTSGDKLYIFKTKVGILSILICRDFLNYCHFLRDFVDIIFVPSYNREINFFQETAHVNVKASRTYVVISNTSVYGGTSLFGIVHKESHNEFIDKGFKREGDDTYKVCELEAGVEGIITADLNLVFKAIQVPSLANSFRDPLPVSNIDKEVINFLI</sequence>
<organism evidence="5 6">
    <name type="scientific">Methanosarcina mazei S-6</name>
    <dbReference type="NCBI Taxonomy" id="213585"/>
    <lineage>
        <taxon>Archaea</taxon>
        <taxon>Methanobacteriati</taxon>
        <taxon>Methanobacteriota</taxon>
        <taxon>Stenosarchaea group</taxon>
        <taxon>Methanomicrobia</taxon>
        <taxon>Methanosarcinales</taxon>
        <taxon>Methanosarcinaceae</taxon>
        <taxon>Methanosarcina</taxon>
    </lineage>
</organism>
<keyword evidence="2 3" id="KW-0802">TPR repeat</keyword>
<accession>A0A0E3RF66</accession>
<dbReference type="SUPFAM" id="SSF56317">
    <property type="entry name" value="Carbon-nitrogen hydrolase"/>
    <property type="match status" value="1"/>
</dbReference>
<name>A0A0E3RF66_METMZ</name>
<reference evidence="5 6" key="1">
    <citation type="submission" date="2014-07" db="EMBL/GenBank/DDBJ databases">
        <title>Methanogenic archaea and the global carbon cycle.</title>
        <authorList>
            <person name="Henriksen J.R."/>
            <person name="Luke J."/>
            <person name="Reinhart S."/>
            <person name="Benedict M.N."/>
            <person name="Youngblut N.D."/>
            <person name="Metcalf M.E."/>
            <person name="Whitaker R.J."/>
            <person name="Metcalf W.W."/>
        </authorList>
    </citation>
    <scope>NUCLEOTIDE SEQUENCE [LARGE SCALE GENOMIC DNA]</scope>
    <source>
        <strain evidence="5 6">S-6</strain>
    </source>
</reference>
<dbReference type="Gene3D" id="3.60.110.10">
    <property type="entry name" value="Carbon-nitrogen hydrolase"/>
    <property type="match status" value="1"/>
</dbReference>
<dbReference type="InterPro" id="IPR011990">
    <property type="entry name" value="TPR-like_helical_dom_sf"/>
</dbReference>
<dbReference type="KEGG" id="mmj:MSMAS_1601"/>
<dbReference type="EMBL" id="CP009512">
    <property type="protein sequence ID" value="AKB64797.1"/>
    <property type="molecule type" value="Genomic_DNA"/>
</dbReference>
<dbReference type="InterPro" id="IPR019734">
    <property type="entry name" value="TPR_rpt"/>
</dbReference>
<dbReference type="RefSeq" id="WP_048039014.1">
    <property type="nucleotide sequence ID" value="NZ_CP009512.1"/>
</dbReference>
<dbReference type="SUPFAM" id="SSF48452">
    <property type="entry name" value="TPR-like"/>
    <property type="match status" value="1"/>
</dbReference>
<dbReference type="Gene3D" id="1.25.40.10">
    <property type="entry name" value="Tetratricopeptide repeat domain"/>
    <property type="match status" value="1"/>
</dbReference>
<dbReference type="PANTHER" id="PTHR44943">
    <property type="entry name" value="CELLULOSE SYNTHASE OPERON PROTEIN C"/>
    <property type="match status" value="1"/>
</dbReference>
<dbReference type="STRING" id="213585.MSMAS_1601"/>
<dbReference type="HOGENOM" id="CLU_620574_0_0_2"/>
<evidence type="ECO:0000256" key="3">
    <source>
        <dbReference type="PROSITE-ProRule" id="PRU00339"/>
    </source>
</evidence>
<evidence type="ECO:0000313" key="6">
    <source>
        <dbReference type="Proteomes" id="UP000033097"/>
    </source>
</evidence>
<dbReference type="PATRIC" id="fig|213585.10.peg.2027"/>
<keyword evidence="1" id="KW-0677">Repeat</keyword>
<dbReference type="PROSITE" id="PS50263">
    <property type="entry name" value="CN_HYDROLASE"/>
    <property type="match status" value="1"/>
</dbReference>
<dbReference type="SMART" id="SM00028">
    <property type="entry name" value="TPR"/>
    <property type="match status" value="3"/>
</dbReference>
<dbReference type="InterPro" id="IPR051685">
    <property type="entry name" value="Ycf3/AcsC/BcsC/TPR_MFPF"/>
</dbReference>
<protein>
    <submittedName>
        <fullName evidence="5">TPR domain protein, putative component of TonB system</fullName>
    </submittedName>
</protein>